<comment type="caution">
    <text evidence="5">The sequence shown here is derived from an EMBL/GenBank/DDBJ whole genome shotgun (WGS) entry which is preliminary data.</text>
</comment>
<name>A0A2A2GEU9_9RHOB</name>
<dbReference type="Pfam" id="PF06863">
    <property type="entry name" value="DUF1254"/>
    <property type="match status" value="1"/>
</dbReference>
<sequence>MKVGLGALVLAGAAAAAQGQSGPSESTVPVTVDNFHRAESDMFFGMFIRRSGIGQFYHHREPPPLDAGGVRPNRDILYSEAVFDLDAGPVTITLPEAAGRYMVLQIVDEDHYAQDAIYAAGDHTFTRQGIGIRYILAAVRTLVDPASPQDVAAVHALQDAIRFQQPGGPGRFEVPPWDEASRKTVRDALLALNATLPDLRRAFGQRGQVDPVRHLIGTASGWGGNPDRDAISLTRTPARNDGSGAYRLTVRDVPVDGFWSISVYDAQGHFAENPFGAYTLNNLTARGEPDGSVTIQFGGCDGRTANCLPIVPGWNYMVRLYRPRPEILNGTWQFPEAQLPNLPLRAASTAQRSDQALAPGSAASRRTAEPTSNRVA</sequence>
<evidence type="ECO:0000256" key="2">
    <source>
        <dbReference type="SAM" id="SignalP"/>
    </source>
</evidence>
<dbReference type="InterPro" id="IPR010679">
    <property type="entry name" value="DUF1254"/>
</dbReference>
<dbReference type="OrthoDB" id="9777345at2"/>
<dbReference type="AlphaFoldDB" id="A0A2A2GEU9"/>
<dbReference type="InterPro" id="IPR010621">
    <property type="entry name" value="DUF1214"/>
</dbReference>
<dbReference type="RefSeq" id="WP_095641157.1">
    <property type="nucleotide sequence ID" value="NZ_NSJZ01000019.1"/>
</dbReference>
<dbReference type="Gene3D" id="2.60.120.600">
    <property type="entry name" value="Domain of unknown function DUF1214, C-terminal domain"/>
    <property type="match status" value="1"/>
</dbReference>
<keyword evidence="6" id="KW-1185">Reference proteome</keyword>
<evidence type="ECO:0000256" key="1">
    <source>
        <dbReference type="SAM" id="MobiDB-lite"/>
    </source>
</evidence>
<dbReference type="PANTHER" id="PTHR36509">
    <property type="entry name" value="BLL3101 PROTEIN"/>
    <property type="match status" value="1"/>
</dbReference>
<feature type="chain" id="PRO_5012223363" evidence="2">
    <location>
        <begin position="17"/>
        <end position="376"/>
    </location>
</feature>
<gene>
    <name evidence="5" type="ORF">CK240_15065</name>
</gene>
<evidence type="ECO:0000313" key="6">
    <source>
        <dbReference type="Proteomes" id="UP000218023"/>
    </source>
</evidence>
<evidence type="ECO:0000259" key="3">
    <source>
        <dbReference type="Pfam" id="PF06742"/>
    </source>
</evidence>
<protein>
    <submittedName>
        <fullName evidence="5">Carboxylesterase</fullName>
    </submittedName>
</protein>
<dbReference type="PANTHER" id="PTHR36509:SF3">
    <property type="entry name" value="SIGNAL PEPTIDE PROTEIN"/>
    <property type="match status" value="1"/>
</dbReference>
<accession>A0A2A2GEU9</accession>
<evidence type="ECO:0000313" key="5">
    <source>
        <dbReference type="EMBL" id="PAU96156.1"/>
    </source>
</evidence>
<dbReference type="Proteomes" id="UP000218023">
    <property type="component" value="Unassembled WGS sequence"/>
</dbReference>
<dbReference type="SUPFAM" id="SSF160935">
    <property type="entry name" value="VPA0735-like"/>
    <property type="match status" value="1"/>
</dbReference>
<feature type="region of interest" description="Disordered" evidence="1">
    <location>
        <begin position="348"/>
        <end position="376"/>
    </location>
</feature>
<keyword evidence="2" id="KW-0732">Signal</keyword>
<dbReference type="Pfam" id="PF06742">
    <property type="entry name" value="DUF1214"/>
    <property type="match status" value="1"/>
</dbReference>
<reference evidence="5 6" key="1">
    <citation type="submission" date="2017-09" db="EMBL/GenBank/DDBJ databases">
        <title>Paracoccus alkalisoli sp. nov., isolated from saline alkaline soil.</title>
        <authorList>
            <person name="Dong X."/>
            <person name="Zhang G."/>
        </authorList>
    </citation>
    <scope>NUCLEOTIDE SEQUENCE [LARGE SCALE GENOMIC DNA]</scope>
    <source>
        <strain evidence="5 6">WN007</strain>
    </source>
</reference>
<dbReference type="Gene3D" id="2.60.40.1610">
    <property type="entry name" value="Domain of unknown function DUF1254"/>
    <property type="match status" value="1"/>
</dbReference>
<proteinExistence type="predicted"/>
<feature type="domain" description="DUF1254" evidence="4">
    <location>
        <begin position="54"/>
        <end position="109"/>
    </location>
</feature>
<dbReference type="InterPro" id="IPR037050">
    <property type="entry name" value="DUF1254_sf"/>
</dbReference>
<dbReference type="InterPro" id="IPR037049">
    <property type="entry name" value="DUF1214_C_sf"/>
</dbReference>
<dbReference type="EMBL" id="NSJZ01000019">
    <property type="protein sequence ID" value="PAU96156.1"/>
    <property type="molecule type" value="Genomic_DNA"/>
</dbReference>
<feature type="domain" description="DUF1214" evidence="3">
    <location>
        <begin position="239"/>
        <end position="324"/>
    </location>
</feature>
<organism evidence="5 6">
    <name type="scientific">Paracoccus salipaludis</name>
    <dbReference type="NCBI Taxonomy" id="2032623"/>
    <lineage>
        <taxon>Bacteria</taxon>
        <taxon>Pseudomonadati</taxon>
        <taxon>Pseudomonadota</taxon>
        <taxon>Alphaproteobacteria</taxon>
        <taxon>Rhodobacterales</taxon>
        <taxon>Paracoccaceae</taxon>
        <taxon>Paracoccus</taxon>
    </lineage>
</organism>
<evidence type="ECO:0000259" key="4">
    <source>
        <dbReference type="Pfam" id="PF06863"/>
    </source>
</evidence>
<feature type="signal peptide" evidence="2">
    <location>
        <begin position="1"/>
        <end position="16"/>
    </location>
</feature>